<accession>A0A7C9RQH1</accession>
<organism evidence="3 4">
    <name type="scientific">Lentzea alba</name>
    <dbReference type="NCBI Taxonomy" id="2714351"/>
    <lineage>
        <taxon>Bacteria</taxon>
        <taxon>Bacillati</taxon>
        <taxon>Actinomycetota</taxon>
        <taxon>Actinomycetes</taxon>
        <taxon>Pseudonocardiales</taxon>
        <taxon>Pseudonocardiaceae</taxon>
        <taxon>Lentzea</taxon>
    </lineage>
</organism>
<keyword evidence="1" id="KW-0812">Transmembrane</keyword>
<proteinExistence type="predicted"/>
<dbReference type="Pfam" id="PF19922">
    <property type="entry name" value="bpX6"/>
    <property type="match status" value="1"/>
</dbReference>
<keyword evidence="4" id="KW-1185">Reference proteome</keyword>
<dbReference type="Proteomes" id="UP000481360">
    <property type="component" value="Unassembled WGS sequence"/>
</dbReference>
<reference evidence="3 4" key="1">
    <citation type="submission" date="2020-03" db="EMBL/GenBank/DDBJ databases">
        <title>Isolation and identification of active actinomycetes.</title>
        <authorList>
            <person name="Sun X."/>
        </authorList>
    </citation>
    <scope>NUCLEOTIDE SEQUENCE [LARGE SCALE GENOMIC DNA]</scope>
    <source>
        <strain evidence="3 4">NEAU-D13</strain>
    </source>
</reference>
<dbReference type="AlphaFoldDB" id="A0A7C9RQH1"/>
<sequence length="795" mass="86094">MTTFRGTVTAKAFVIDVGVIGETEARARVLDLWQPGARIYLTPTGSWLVALAEPVEVRAERAPGLPLTEVPDGLQPLDCAQWTDTSGLTRHELTPADDEPAPVLVESTVPETPRLRFRGGIGAPSKHVGKLTGGDVRLALGTATVVMLSLGVFAVVPLVLFALAPDRGKPMLLIAFVVGVTALVKTLASTEGTATAATAAAEPPNFWVRLVMRTPLRGLVRSKHDRYLRRLTELFERRDWHNALRDAIGIGQDGEGRLSLRVPQRRTGALRPNTALGPGAGPYYGPEVQQHLQSLYRTAAEELERLGRHDEAAFVHADLLGDPAAAVAMYERLGRWTDAAELADGLRLDPDLVVRLWMRAGNKERAIDVARLRGAFSAAIARLSAEEGRELRAEWVRERQAAGDHLGAVAAAWPDDTTRPLAMVSIQAGMALGGPASSTLFAHLVVGWPSPRTHTAALALLDSDDPQLAGSRQHFVDAWLALKGGDRELGSAATRAFVRDGTAAPPALTKVADPLLAADLPKVPKPHRDVPDLAFPALPAQLVVRDAVALRGGAVLVALGDQGTRLVTADGRTRARWDVPAHQIVIADHGGSALLVGRRGAVCEVHHLDLASRKVRHWTTLAHRTFVGSFDGGIAVVVGPDGLEFLDVRRDRPTVVWRELDRDARVFSIARNEHSLAVMFEKPGDDQLDLWRWDLPDLTLRRRGRWMSRDVPGRRTLMPSGAQSIGIVDGDASYVEGQECLEVYTPKGLVARTTAVLHDIRWHAGLVTLIDHDSRVVAVDAETREQVAAFALRVT</sequence>
<dbReference type="EMBL" id="JAAMPJ010000004">
    <property type="protein sequence ID" value="NGY60885.1"/>
    <property type="molecule type" value="Genomic_DNA"/>
</dbReference>
<dbReference type="InterPro" id="IPR011047">
    <property type="entry name" value="Quinoprotein_ADH-like_sf"/>
</dbReference>
<comment type="caution">
    <text evidence="3">The sequence shown here is derived from an EMBL/GenBank/DDBJ whole genome shotgun (WGS) entry which is preliminary data.</text>
</comment>
<evidence type="ECO:0000313" key="3">
    <source>
        <dbReference type="EMBL" id="NGY60885.1"/>
    </source>
</evidence>
<keyword evidence="1" id="KW-0472">Membrane</keyword>
<dbReference type="SUPFAM" id="SSF50998">
    <property type="entry name" value="Quinoprotein alcohol dehydrogenase-like"/>
    <property type="match status" value="1"/>
</dbReference>
<feature type="domain" description="MoxR-vWA-beta-propeller ternary system" evidence="2">
    <location>
        <begin position="3"/>
        <end position="74"/>
    </location>
</feature>
<evidence type="ECO:0000256" key="1">
    <source>
        <dbReference type="SAM" id="Phobius"/>
    </source>
</evidence>
<feature type="transmembrane region" description="Helical" evidence="1">
    <location>
        <begin position="138"/>
        <end position="164"/>
    </location>
</feature>
<protein>
    <recommendedName>
        <fullName evidence="2">MoxR-vWA-beta-propeller ternary system domain-containing protein</fullName>
    </recommendedName>
</protein>
<dbReference type="InterPro" id="IPR045547">
    <property type="entry name" value="bpX6"/>
</dbReference>
<dbReference type="RefSeq" id="WP_166046854.1">
    <property type="nucleotide sequence ID" value="NZ_JAAMPJ010000004.1"/>
</dbReference>
<evidence type="ECO:0000259" key="2">
    <source>
        <dbReference type="Pfam" id="PF19922"/>
    </source>
</evidence>
<evidence type="ECO:0000313" key="4">
    <source>
        <dbReference type="Proteomes" id="UP000481360"/>
    </source>
</evidence>
<gene>
    <name evidence="3" type="ORF">G7043_18295</name>
</gene>
<keyword evidence="1" id="KW-1133">Transmembrane helix</keyword>
<name>A0A7C9RQH1_9PSEU</name>